<dbReference type="Proteomes" id="UP000647017">
    <property type="component" value="Unassembled WGS sequence"/>
</dbReference>
<organism evidence="2 3">
    <name type="scientific">Micromonospora andamanensis</name>
    <dbReference type="NCBI Taxonomy" id="1287068"/>
    <lineage>
        <taxon>Bacteria</taxon>
        <taxon>Bacillati</taxon>
        <taxon>Actinomycetota</taxon>
        <taxon>Actinomycetes</taxon>
        <taxon>Micromonosporales</taxon>
        <taxon>Micromonosporaceae</taxon>
        <taxon>Micromonospora</taxon>
    </lineage>
</organism>
<dbReference type="EMBL" id="BOOZ01000003">
    <property type="protein sequence ID" value="GIJ07700.1"/>
    <property type="molecule type" value="Genomic_DNA"/>
</dbReference>
<name>A0ABQ4HPX4_9ACTN</name>
<comment type="caution">
    <text evidence="2">The sequence shown here is derived from an EMBL/GenBank/DDBJ whole genome shotgun (WGS) entry which is preliminary data.</text>
</comment>
<keyword evidence="3" id="KW-1185">Reference proteome</keyword>
<proteinExistence type="predicted"/>
<accession>A0ABQ4HPX4</accession>
<feature type="region of interest" description="Disordered" evidence="1">
    <location>
        <begin position="1"/>
        <end position="46"/>
    </location>
</feature>
<evidence type="ECO:0000313" key="2">
    <source>
        <dbReference type="EMBL" id="GIJ07700.1"/>
    </source>
</evidence>
<sequence>MRAYSSWCAGEGVDPSHPATGRPCPSDADGAGDRDRSLPERAPAFDRGSTTIEYALRTARGWDEHV</sequence>
<evidence type="ECO:0000256" key="1">
    <source>
        <dbReference type="SAM" id="MobiDB-lite"/>
    </source>
</evidence>
<gene>
    <name evidence="2" type="ORF">Van01_09140</name>
</gene>
<protein>
    <submittedName>
        <fullName evidence="2">Uncharacterized protein</fullName>
    </submittedName>
</protein>
<evidence type="ECO:0000313" key="3">
    <source>
        <dbReference type="Proteomes" id="UP000647017"/>
    </source>
</evidence>
<reference evidence="2 3" key="1">
    <citation type="submission" date="2021-01" db="EMBL/GenBank/DDBJ databases">
        <title>Whole genome shotgun sequence of Verrucosispora andamanensis NBRC 109075.</title>
        <authorList>
            <person name="Komaki H."/>
            <person name="Tamura T."/>
        </authorList>
    </citation>
    <scope>NUCLEOTIDE SEQUENCE [LARGE SCALE GENOMIC DNA]</scope>
    <source>
        <strain evidence="2 3">NBRC 109075</strain>
    </source>
</reference>